<keyword evidence="6" id="KW-1185">Reference proteome</keyword>
<comment type="caution">
    <text evidence="5">The sequence shown here is derived from an EMBL/GenBank/DDBJ whole genome shotgun (WGS) entry which is preliminary data.</text>
</comment>
<gene>
    <name evidence="5" type="ORF">GCM10009550_50350</name>
</gene>
<reference evidence="6" key="1">
    <citation type="journal article" date="2019" name="Int. J. Syst. Evol. Microbiol.">
        <title>The Global Catalogue of Microorganisms (GCM) 10K type strain sequencing project: providing services to taxonomists for standard genome sequencing and annotation.</title>
        <authorList>
            <consortium name="The Broad Institute Genomics Platform"/>
            <consortium name="The Broad Institute Genome Sequencing Center for Infectious Disease"/>
            <person name="Wu L."/>
            <person name="Ma J."/>
        </authorList>
    </citation>
    <scope>NUCLEOTIDE SEQUENCE [LARGE SCALE GENOMIC DNA]</scope>
    <source>
        <strain evidence="6">JCM 10696</strain>
    </source>
</reference>
<dbReference type="PANTHER" id="PTHR30137">
    <property type="entry name" value="LUCIFERASE-LIKE MONOOXYGENASE"/>
    <property type="match status" value="1"/>
</dbReference>
<evidence type="ECO:0000313" key="5">
    <source>
        <dbReference type="EMBL" id="GAA0959929.1"/>
    </source>
</evidence>
<dbReference type="EMBL" id="BAAAHH010000023">
    <property type="protein sequence ID" value="GAA0959929.1"/>
    <property type="molecule type" value="Genomic_DNA"/>
</dbReference>
<dbReference type="Proteomes" id="UP001500665">
    <property type="component" value="Unassembled WGS sequence"/>
</dbReference>
<feature type="domain" description="Luciferase-like" evidence="4">
    <location>
        <begin position="1"/>
        <end position="295"/>
    </location>
</feature>
<accession>A0ABP4C784</accession>
<organism evidence="5 6">
    <name type="scientific">Actinocorallia libanotica</name>
    <dbReference type="NCBI Taxonomy" id="46162"/>
    <lineage>
        <taxon>Bacteria</taxon>
        <taxon>Bacillati</taxon>
        <taxon>Actinomycetota</taxon>
        <taxon>Actinomycetes</taxon>
        <taxon>Streptosporangiales</taxon>
        <taxon>Thermomonosporaceae</taxon>
        <taxon>Actinocorallia</taxon>
    </lineage>
</organism>
<proteinExistence type="predicted"/>
<dbReference type="InterPro" id="IPR036661">
    <property type="entry name" value="Luciferase-like_sf"/>
</dbReference>
<keyword evidence="1" id="KW-0560">Oxidoreductase</keyword>
<dbReference type="InterPro" id="IPR023934">
    <property type="entry name" value="LLM_FMN-dep_put"/>
</dbReference>
<keyword evidence="2" id="KW-0503">Monooxygenase</keyword>
<evidence type="ECO:0000256" key="3">
    <source>
        <dbReference type="SAM" id="MobiDB-lite"/>
    </source>
</evidence>
<protein>
    <submittedName>
        <fullName evidence="5">LLM class flavin-dependent oxidoreductase</fullName>
    </submittedName>
</protein>
<evidence type="ECO:0000256" key="1">
    <source>
        <dbReference type="ARBA" id="ARBA00023002"/>
    </source>
</evidence>
<name>A0ABP4C784_9ACTN</name>
<dbReference type="InterPro" id="IPR011251">
    <property type="entry name" value="Luciferase-like_dom"/>
</dbReference>
<dbReference type="Gene3D" id="3.20.20.30">
    <property type="entry name" value="Luciferase-like domain"/>
    <property type="match status" value="1"/>
</dbReference>
<dbReference type="SUPFAM" id="SSF51679">
    <property type="entry name" value="Bacterial luciferase-like"/>
    <property type="match status" value="1"/>
</dbReference>
<dbReference type="NCBIfam" id="TIGR04036">
    <property type="entry name" value="LLM_CE1758_fam"/>
    <property type="match status" value="1"/>
</dbReference>
<evidence type="ECO:0000259" key="4">
    <source>
        <dbReference type="Pfam" id="PF00296"/>
    </source>
</evidence>
<feature type="compositionally biased region" description="Basic and acidic residues" evidence="3">
    <location>
        <begin position="415"/>
        <end position="428"/>
    </location>
</feature>
<sequence length="428" mass="47781">MQFGIFSVADITPDPTTGAVPTERERIRGVVEKAKLAEEVGLDVFAVGEHHNPPFVTSSPTTTLGFVAAKTERLLLSTATTLITTNDPVKIAEDYAMLQHLADGRVDLVMGRGNTGPVYPWFGQDIRQGIELAVENYHLLRRLWTEDVVDWEGEFRTPLQRFTSTPRPLDGVPPFVWHGSIRSPQIAEQAAYYGDGFFHNNIFWPIRHTKQMVEFYRQRFEHYGHGTADQAIVGLGGQFFARERSQDAVREFRPYFDNAPVYGHGPSMEDFTRETPLTVGSPDQVIERYLAMRDHVGDYQRQLFLVDHAGLPHKTAMEQIEILGTKIVPVLRRELDALRPAHVPDAPTHASLVAARDAALAAEGEQPYSDAYRFGTGDNWTGLTAEGGEQARRQAALRELREQRRLAGSAAGRETAAREAAEKGNGHE</sequence>
<dbReference type="PANTHER" id="PTHR30137:SF8">
    <property type="entry name" value="BLR5498 PROTEIN"/>
    <property type="match status" value="1"/>
</dbReference>
<dbReference type="Pfam" id="PF00296">
    <property type="entry name" value="Bac_luciferase"/>
    <property type="match status" value="1"/>
</dbReference>
<evidence type="ECO:0000256" key="2">
    <source>
        <dbReference type="ARBA" id="ARBA00023033"/>
    </source>
</evidence>
<evidence type="ECO:0000313" key="6">
    <source>
        <dbReference type="Proteomes" id="UP001500665"/>
    </source>
</evidence>
<dbReference type="InterPro" id="IPR050766">
    <property type="entry name" value="Bact_Lucif_Oxidored"/>
</dbReference>
<feature type="region of interest" description="Disordered" evidence="3">
    <location>
        <begin position="405"/>
        <end position="428"/>
    </location>
</feature>